<proteinExistence type="predicted"/>
<dbReference type="SUPFAM" id="SSF101874">
    <property type="entry name" value="YceI-like"/>
    <property type="match status" value="1"/>
</dbReference>
<dbReference type="EMBL" id="CBTJ020000036">
    <property type="protein sequence ID" value="CDI02368.1"/>
    <property type="molecule type" value="Genomic_DNA"/>
</dbReference>
<feature type="signal peptide" evidence="1">
    <location>
        <begin position="1"/>
        <end position="26"/>
    </location>
</feature>
<dbReference type="AlphaFoldDB" id="W6MD07"/>
<evidence type="ECO:0000313" key="3">
    <source>
        <dbReference type="EMBL" id="CDI02368.1"/>
    </source>
</evidence>
<comment type="caution">
    <text evidence="3">The sequence shown here is derived from an EMBL/GenBank/DDBJ whole genome shotgun (WGS) entry which is preliminary data.</text>
</comment>
<feature type="domain" description="Lipid/polyisoprenoid-binding YceI-like" evidence="2">
    <location>
        <begin position="30"/>
        <end position="193"/>
    </location>
</feature>
<dbReference type="InterPro" id="IPR007372">
    <property type="entry name" value="Lipid/polyisoprenoid-bd_YceI"/>
</dbReference>
<evidence type="ECO:0000313" key="4">
    <source>
        <dbReference type="Proteomes" id="UP000035760"/>
    </source>
</evidence>
<name>W6MD07_9GAMM</name>
<protein>
    <recommendedName>
        <fullName evidence="2">Lipid/polyisoprenoid-binding YceI-like domain-containing protein</fullName>
    </recommendedName>
</protein>
<dbReference type="Gene3D" id="2.40.128.110">
    <property type="entry name" value="Lipid/polyisoprenoid-binding, YceI-like"/>
    <property type="match status" value="1"/>
</dbReference>
<feature type="chain" id="PRO_5004880121" description="Lipid/polyisoprenoid-binding YceI-like domain-containing protein" evidence="1">
    <location>
        <begin position="27"/>
        <end position="196"/>
    </location>
</feature>
<accession>W6MD07</accession>
<dbReference type="PANTHER" id="PTHR34406:SF2">
    <property type="entry name" value="PERIPLASMIC PROTEIN"/>
    <property type="match status" value="1"/>
</dbReference>
<dbReference type="InterPro" id="IPR036761">
    <property type="entry name" value="TTHA0802/YceI-like_sf"/>
</dbReference>
<reference evidence="3" key="2">
    <citation type="submission" date="2014-03" db="EMBL/GenBank/DDBJ databases">
        <title>Candidatus Competibacter-lineage genomes retrieved from metagenomes reveal functional metabolic diversity.</title>
        <authorList>
            <person name="McIlroy S.J."/>
            <person name="Albertsen M."/>
            <person name="Andresen E.K."/>
            <person name="Saunders A.M."/>
            <person name="Kristiansen R."/>
            <person name="Stokholm-Bjerregaard M."/>
            <person name="Nielsen K.L."/>
            <person name="Nielsen P.H."/>
        </authorList>
    </citation>
    <scope>NUCLEOTIDE SEQUENCE</scope>
    <source>
        <strain evidence="3">Run_A_D11</strain>
    </source>
</reference>
<dbReference type="SMART" id="SM00867">
    <property type="entry name" value="YceI"/>
    <property type="match status" value="1"/>
</dbReference>
<dbReference type="STRING" id="1400863.BN873_30032"/>
<gene>
    <name evidence="3" type="ORF">BN873_30032</name>
</gene>
<reference evidence="3" key="1">
    <citation type="submission" date="2013-07" db="EMBL/GenBank/DDBJ databases">
        <authorList>
            <person name="McIlroy S."/>
        </authorList>
    </citation>
    <scope>NUCLEOTIDE SEQUENCE [LARGE SCALE GENOMIC DNA]</scope>
    <source>
        <strain evidence="3">Run_A_D11</strain>
    </source>
</reference>
<dbReference type="OrthoDB" id="9811006at2"/>
<dbReference type="Pfam" id="PF04264">
    <property type="entry name" value="YceI"/>
    <property type="match status" value="1"/>
</dbReference>
<evidence type="ECO:0000256" key="1">
    <source>
        <dbReference type="SAM" id="SignalP"/>
    </source>
</evidence>
<dbReference type="Proteomes" id="UP000035760">
    <property type="component" value="Unassembled WGS sequence"/>
</dbReference>
<evidence type="ECO:0000259" key="2">
    <source>
        <dbReference type="SMART" id="SM00867"/>
    </source>
</evidence>
<keyword evidence="1" id="KW-0732">Signal</keyword>
<sequence length="196" mass="21348">MKTQPLLSSALLVAGLSLGWLSTAQAAPEKYLIDNSHTYPYFEITHLGWSTTRGLFSKTSGAVTVDFAAKTGSAEILIDAASLDTSFEKRDRHVRSEDFLDVEKYPTISFKADKFDFDGEKVAKVHGQLTLHGVTKPVTLTMSQFKCGEHPMAKKPYCAGDAATTLKRSDFGMTGYQGAVGDEVKLFISIEAAREG</sequence>
<keyword evidence="4" id="KW-1185">Reference proteome</keyword>
<dbReference type="PANTHER" id="PTHR34406">
    <property type="entry name" value="PROTEIN YCEI"/>
    <property type="match status" value="1"/>
</dbReference>
<dbReference type="RefSeq" id="WP_048672487.1">
    <property type="nucleotide sequence ID" value="NZ_CBTJ020000036.1"/>
</dbReference>
<organism evidence="3 4">
    <name type="scientific">Candidatus Competibacter denitrificans Run_A_D11</name>
    <dbReference type="NCBI Taxonomy" id="1400863"/>
    <lineage>
        <taxon>Bacteria</taxon>
        <taxon>Pseudomonadati</taxon>
        <taxon>Pseudomonadota</taxon>
        <taxon>Gammaproteobacteria</taxon>
        <taxon>Candidatus Competibacteraceae</taxon>
        <taxon>Candidatus Competibacter</taxon>
    </lineage>
</organism>